<keyword evidence="4 5" id="KW-0472">Membrane</keyword>
<dbReference type="RefSeq" id="WP_142524226.1">
    <property type="nucleotide sequence ID" value="NZ_CABFUZ020000008.1"/>
</dbReference>
<dbReference type="EMBL" id="CABFUZ020000008">
    <property type="protein sequence ID" value="VVM04443.1"/>
    <property type="molecule type" value="Genomic_DNA"/>
</dbReference>
<gene>
    <name evidence="7" type="ORF">MAMC_00058</name>
</gene>
<evidence type="ECO:0000313" key="7">
    <source>
        <dbReference type="EMBL" id="VVM04443.1"/>
    </source>
</evidence>
<protein>
    <recommendedName>
        <fullName evidence="6">RDD domain-containing protein</fullName>
    </recommendedName>
</protein>
<proteinExistence type="predicted"/>
<keyword evidence="2 5" id="KW-0812">Transmembrane</keyword>
<dbReference type="Proteomes" id="UP000381693">
    <property type="component" value="Unassembled WGS sequence"/>
</dbReference>
<feature type="transmembrane region" description="Helical" evidence="5">
    <location>
        <begin position="52"/>
        <end position="69"/>
    </location>
</feature>
<feature type="transmembrane region" description="Helical" evidence="5">
    <location>
        <begin position="128"/>
        <end position="146"/>
    </location>
</feature>
<dbReference type="InterPro" id="IPR010432">
    <property type="entry name" value="RDD"/>
</dbReference>
<feature type="domain" description="RDD" evidence="6">
    <location>
        <begin position="6"/>
        <end position="119"/>
    </location>
</feature>
<accession>A0A5E6M518</accession>
<comment type="caution">
    <text evidence="7">The sequence shown here is derived from an EMBL/GenBank/DDBJ whole genome shotgun (WGS) entry which is preliminary data.</text>
</comment>
<evidence type="ECO:0000256" key="4">
    <source>
        <dbReference type="ARBA" id="ARBA00023136"/>
    </source>
</evidence>
<evidence type="ECO:0000259" key="6">
    <source>
        <dbReference type="Pfam" id="PF06271"/>
    </source>
</evidence>
<keyword evidence="3 5" id="KW-1133">Transmembrane helix</keyword>
<organism evidence="7 8">
    <name type="scientific">Methylacidimicrobium cyclopophantes</name>
    <dbReference type="NCBI Taxonomy" id="1041766"/>
    <lineage>
        <taxon>Bacteria</taxon>
        <taxon>Pseudomonadati</taxon>
        <taxon>Verrucomicrobiota</taxon>
        <taxon>Methylacidimicrobium</taxon>
    </lineage>
</organism>
<evidence type="ECO:0000256" key="5">
    <source>
        <dbReference type="SAM" id="Phobius"/>
    </source>
</evidence>
<evidence type="ECO:0000256" key="3">
    <source>
        <dbReference type="ARBA" id="ARBA00022989"/>
    </source>
</evidence>
<dbReference type="AlphaFoldDB" id="A0A5E6M518"/>
<sequence length="169" mass="18896">MVRYYWRRRLTADVIDALAAYFSALIFFQLEGFAAAYYLAGHHAAIPIFRTIALPLAFLIGPWCYFVLLERSSTGATQGKVWLGLRVYTSEGQAVSVLTATQRHGCRIAAAILGLWPLALSGTKHPLLVHWILLGLCIPAAVWLYYRFVDPISRTQVLPVEYPPPSFQG</sequence>
<evidence type="ECO:0000313" key="8">
    <source>
        <dbReference type="Proteomes" id="UP000381693"/>
    </source>
</evidence>
<dbReference type="OrthoDB" id="192486at2"/>
<evidence type="ECO:0000256" key="2">
    <source>
        <dbReference type="ARBA" id="ARBA00022692"/>
    </source>
</evidence>
<name>A0A5E6M518_9BACT</name>
<reference evidence="7" key="1">
    <citation type="submission" date="2019-09" db="EMBL/GenBank/DDBJ databases">
        <authorList>
            <person name="Cremers G."/>
        </authorList>
    </citation>
    <scope>NUCLEOTIDE SEQUENCE [LARGE SCALE GENOMIC DNA]</scope>
    <source>
        <strain evidence="7">3B</strain>
    </source>
</reference>
<feature type="transmembrane region" description="Helical" evidence="5">
    <location>
        <begin position="20"/>
        <end position="40"/>
    </location>
</feature>
<keyword evidence="8" id="KW-1185">Reference proteome</keyword>
<dbReference type="GO" id="GO:0016020">
    <property type="term" value="C:membrane"/>
    <property type="evidence" value="ECO:0007669"/>
    <property type="project" value="UniProtKB-SubCell"/>
</dbReference>
<dbReference type="Pfam" id="PF06271">
    <property type="entry name" value="RDD"/>
    <property type="match status" value="1"/>
</dbReference>
<comment type="subcellular location">
    <subcellularLocation>
        <location evidence="1">Membrane</location>
        <topology evidence="1">Multi-pass membrane protein</topology>
    </subcellularLocation>
</comment>
<evidence type="ECO:0000256" key="1">
    <source>
        <dbReference type="ARBA" id="ARBA00004141"/>
    </source>
</evidence>